<evidence type="ECO:0000259" key="3">
    <source>
        <dbReference type="Pfam" id="PF07930"/>
    </source>
</evidence>
<name>A0ABV6JMI1_9PROT</name>
<keyword evidence="1 4" id="KW-0031">Aminopeptidase</keyword>
<organism evidence="4 5">
    <name type="scientific">Roseomonas elaeocarpi</name>
    <dbReference type="NCBI Taxonomy" id="907779"/>
    <lineage>
        <taxon>Bacteria</taxon>
        <taxon>Pseudomonadati</taxon>
        <taxon>Pseudomonadota</taxon>
        <taxon>Alphaproteobacteria</taxon>
        <taxon>Acetobacterales</taxon>
        <taxon>Roseomonadaceae</taxon>
        <taxon>Roseomonas</taxon>
    </lineage>
</organism>
<dbReference type="SUPFAM" id="SSF50886">
    <property type="entry name" value="D-aminopeptidase, middle and C-terminal domains"/>
    <property type="match status" value="2"/>
</dbReference>
<dbReference type="SUPFAM" id="SSF56601">
    <property type="entry name" value="beta-lactamase/transpeptidase-like"/>
    <property type="match status" value="1"/>
</dbReference>
<evidence type="ECO:0000259" key="2">
    <source>
        <dbReference type="Pfam" id="PF00144"/>
    </source>
</evidence>
<dbReference type="InterPro" id="IPR027279">
    <property type="entry name" value="D_amino_pept/lipop_sf"/>
</dbReference>
<dbReference type="NCBIfam" id="NF009622">
    <property type="entry name" value="PRK13128.1"/>
    <property type="match status" value="1"/>
</dbReference>
<reference evidence="4 5" key="1">
    <citation type="submission" date="2024-09" db="EMBL/GenBank/DDBJ databases">
        <authorList>
            <person name="Sun Q."/>
            <person name="Mori K."/>
        </authorList>
    </citation>
    <scope>NUCLEOTIDE SEQUENCE [LARGE SCALE GENOMIC DNA]</scope>
    <source>
        <strain evidence="4 5">TBRC 5777</strain>
    </source>
</reference>
<dbReference type="Gene3D" id="3.40.710.10">
    <property type="entry name" value="DD-peptidase/beta-lactamase superfamily"/>
    <property type="match status" value="1"/>
</dbReference>
<dbReference type="Pfam" id="PF00144">
    <property type="entry name" value="Beta-lactamase"/>
    <property type="match status" value="1"/>
</dbReference>
<dbReference type="InterPro" id="IPR012338">
    <property type="entry name" value="Beta-lactam/transpept-like"/>
</dbReference>
<dbReference type="InterPro" id="IPR001466">
    <property type="entry name" value="Beta-lactam-related"/>
</dbReference>
<comment type="caution">
    <text evidence="4">The sequence shown here is derived from an EMBL/GenBank/DDBJ whole genome shotgun (WGS) entry which is preliminary data.</text>
</comment>
<proteinExistence type="predicted"/>
<dbReference type="GO" id="GO:0004177">
    <property type="term" value="F:aminopeptidase activity"/>
    <property type="evidence" value="ECO:0007669"/>
    <property type="project" value="UniProtKB-KW"/>
</dbReference>
<evidence type="ECO:0000256" key="1">
    <source>
        <dbReference type="ARBA" id="ARBA00022438"/>
    </source>
</evidence>
<protein>
    <submittedName>
        <fullName evidence="4">D-aminopeptidase</fullName>
        <ecNumber evidence="4">3.4.11.19</ecNumber>
    </submittedName>
</protein>
<gene>
    <name evidence="4" type="ORF">ACFFGY_01625</name>
</gene>
<evidence type="ECO:0000313" key="5">
    <source>
        <dbReference type="Proteomes" id="UP001589865"/>
    </source>
</evidence>
<accession>A0ABV6JMI1</accession>
<feature type="domain" description="Beta-lactamase-related" evidence="2">
    <location>
        <begin position="18"/>
        <end position="335"/>
    </location>
</feature>
<keyword evidence="4" id="KW-0378">Hydrolase</keyword>
<feature type="domain" description="D-aminopeptidase" evidence="3">
    <location>
        <begin position="355"/>
        <end position="537"/>
    </location>
</feature>
<dbReference type="Pfam" id="PF07930">
    <property type="entry name" value="DAP_B"/>
    <property type="match status" value="1"/>
</dbReference>
<dbReference type="RefSeq" id="WP_377042618.1">
    <property type="nucleotide sequence ID" value="NZ_JBHLUN010000001.1"/>
</dbReference>
<keyword evidence="5" id="KW-1185">Reference proteome</keyword>
<evidence type="ECO:0000313" key="4">
    <source>
        <dbReference type="EMBL" id="MFC0406929.1"/>
    </source>
</evidence>
<dbReference type="EC" id="3.4.11.19" evidence="4"/>
<sequence length="540" mass="58196">MSHAERPTPPLPLARLEAALAALPGRYPGPGGAVAVVHRGEVLLRHAWGWADAERRIPFTPRTHALICSITKQFTCSVLLDRFPDPTVLDDRVRDHLPRLEGERLGILDLANNQSGLRDYWATAMLCGSPAEAPFGPAEAKRLIGRTRSLHFAPGTRSSYCNQNFRILSDILEGETGQPFDALLRQHVFDRAGMEDAVLNPDTSAVAGGTVGYEGSVEAGFRPAVNRIHWTGDAGLAATLDDMIAWERFIDATRDEDGGLYRRLGTPNRFRDGTPAGYGFGLGRPTVLGRAATAHAGGLRGWRSFRCNLPAERLSVVVLFNHMADPRAAALDLLRAALDEPASGDAGADLPALPSHWQGAFEDGEMGLGIRLSRDAQDRLRIDLGSGFETLAPQPDGSAAGASNRLREEDGVLWLERPNDNLRSTLLPLPEAPVPQGLAGRYHCAELDATLHIEEAGGVLYAAPSGELGGGMMQPLIPLGGAGGRGDGERTDIWRMPCPRALDFAPPGDWTIAARRDGTGAVRDLRVGCWLARGLDYRRV</sequence>
<keyword evidence="1 4" id="KW-0645">Protease</keyword>
<dbReference type="EMBL" id="JBHLUN010000001">
    <property type="protein sequence ID" value="MFC0406929.1"/>
    <property type="molecule type" value="Genomic_DNA"/>
</dbReference>
<dbReference type="InterPro" id="IPR050491">
    <property type="entry name" value="AmpC-like"/>
</dbReference>
<dbReference type="Gene3D" id="2.40.128.50">
    <property type="match status" value="2"/>
</dbReference>
<dbReference type="PANTHER" id="PTHR46825:SF9">
    <property type="entry name" value="BETA-LACTAMASE-RELATED DOMAIN-CONTAINING PROTEIN"/>
    <property type="match status" value="1"/>
</dbReference>
<dbReference type="InterPro" id="IPR012856">
    <property type="entry name" value="DAP_B_dom"/>
</dbReference>
<dbReference type="PANTHER" id="PTHR46825">
    <property type="entry name" value="D-ALANYL-D-ALANINE-CARBOXYPEPTIDASE/ENDOPEPTIDASE AMPH"/>
    <property type="match status" value="1"/>
</dbReference>
<dbReference type="Proteomes" id="UP001589865">
    <property type="component" value="Unassembled WGS sequence"/>
</dbReference>